<evidence type="ECO:0000313" key="3">
    <source>
        <dbReference type="Proteomes" id="UP001050808"/>
    </source>
</evidence>
<feature type="region of interest" description="Disordered" evidence="1">
    <location>
        <begin position="81"/>
        <end position="102"/>
    </location>
</feature>
<dbReference type="Proteomes" id="UP001050808">
    <property type="component" value="Unassembled WGS sequence"/>
</dbReference>
<comment type="caution">
    <text evidence="2">The sequence shown here is derived from an EMBL/GenBank/DDBJ whole genome shotgun (WGS) entry which is preliminary data.</text>
</comment>
<proteinExistence type="predicted"/>
<feature type="compositionally biased region" description="Low complexity" evidence="1">
    <location>
        <begin position="194"/>
        <end position="206"/>
    </location>
</feature>
<dbReference type="EMBL" id="BNDY01000017">
    <property type="protein sequence ID" value="GHI41215.1"/>
    <property type="molecule type" value="Genomic_DNA"/>
</dbReference>
<feature type="compositionally biased region" description="Low complexity" evidence="1">
    <location>
        <begin position="133"/>
        <end position="153"/>
    </location>
</feature>
<evidence type="ECO:0000313" key="2">
    <source>
        <dbReference type="EMBL" id="GHI41215.1"/>
    </source>
</evidence>
<dbReference type="RefSeq" id="WP_189966466.1">
    <property type="nucleotide sequence ID" value="NZ_BMUA01000016.1"/>
</dbReference>
<name>A0ABQ3QVD4_9ACTN</name>
<accession>A0ABQ3QVD4</accession>
<protein>
    <submittedName>
        <fullName evidence="2">Uncharacterized protein</fullName>
    </submittedName>
</protein>
<feature type="region of interest" description="Disordered" evidence="1">
    <location>
        <begin position="133"/>
        <end position="206"/>
    </location>
</feature>
<gene>
    <name evidence="2" type="ORF">Sviol_56230</name>
</gene>
<sequence length="206" mass="22024">MTTPHLSTLLKPTPRNLDGLNTAWARMRELAYQARRVDEPDGCTRTRCAGAHNGFPGSEHLWALTCLLCGTDVEVYYSHMRGRGGTSPRPPSRHKGCRFAGKSNAAQRAARYSELGIPLPAWDAEAGSAAKEAAPGAGAAAESAEIATTTRTAAARERAEKQTAAPKPQPRPPHARKTPTARNGAPKPSPPEPSGLELLRELLSFD</sequence>
<organism evidence="2 3">
    <name type="scientific">Streptomyces violascens</name>
    <dbReference type="NCBI Taxonomy" id="67381"/>
    <lineage>
        <taxon>Bacteria</taxon>
        <taxon>Bacillati</taxon>
        <taxon>Actinomycetota</taxon>
        <taxon>Actinomycetes</taxon>
        <taxon>Kitasatosporales</taxon>
        <taxon>Streptomycetaceae</taxon>
        <taxon>Streptomyces</taxon>
    </lineage>
</organism>
<reference evidence="2" key="1">
    <citation type="submission" date="2024-05" db="EMBL/GenBank/DDBJ databases">
        <title>Whole genome shotgun sequence of Streptomyces violascens NBRC 12920.</title>
        <authorList>
            <person name="Komaki H."/>
            <person name="Tamura T."/>
        </authorList>
    </citation>
    <scope>NUCLEOTIDE SEQUENCE</scope>
    <source>
        <strain evidence="2">NBRC 12920</strain>
    </source>
</reference>
<evidence type="ECO:0000256" key="1">
    <source>
        <dbReference type="SAM" id="MobiDB-lite"/>
    </source>
</evidence>
<keyword evidence="3" id="KW-1185">Reference proteome</keyword>